<protein>
    <submittedName>
        <fullName evidence="1">Uncharacterized protein</fullName>
    </submittedName>
</protein>
<comment type="caution">
    <text evidence="1">The sequence shown here is derived from an EMBL/GenBank/DDBJ whole genome shotgun (WGS) entry which is preliminary data.</text>
</comment>
<gene>
    <name evidence="1" type="ORF">NLJ89_g7964</name>
</gene>
<name>A0A9W8JVN0_9AGAR</name>
<proteinExistence type="predicted"/>
<keyword evidence="2" id="KW-1185">Reference proteome</keyword>
<sequence>MRMHVLVGPLQAPSSPTGWEGGMDGTVARRMVDRRAVLSFAIVISDGFHEDARPRWPRANPQWKTPLLRRPHWRPSRAFTSDMLQEGREGGSRTLSPTPVACIYDEERDTERALVYREWEVVGEREKGGDGLEKRVFFVLEGDVQQNTFGTSGDIAAPSAQY</sequence>
<dbReference type="Proteomes" id="UP001148786">
    <property type="component" value="Unassembled WGS sequence"/>
</dbReference>
<organism evidence="1 2">
    <name type="scientific">Agrocybe chaxingu</name>
    <dbReference type="NCBI Taxonomy" id="84603"/>
    <lineage>
        <taxon>Eukaryota</taxon>
        <taxon>Fungi</taxon>
        <taxon>Dikarya</taxon>
        <taxon>Basidiomycota</taxon>
        <taxon>Agaricomycotina</taxon>
        <taxon>Agaricomycetes</taxon>
        <taxon>Agaricomycetidae</taxon>
        <taxon>Agaricales</taxon>
        <taxon>Agaricineae</taxon>
        <taxon>Strophariaceae</taxon>
        <taxon>Agrocybe</taxon>
    </lineage>
</organism>
<reference evidence="1" key="1">
    <citation type="submission" date="2022-07" db="EMBL/GenBank/DDBJ databases">
        <title>Genome Sequence of Agrocybe chaxingu.</title>
        <authorList>
            <person name="Buettner E."/>
        </authorList>
    </citation>
    <scope>NUCLEOTIDE SEQUENCE</scope>
    <source>
        <strain evidence="1">MP-N11</strain>
    </source>
</reference>
<dbReference type="EMBL" id="JANKHO010001017">
    <property type="protein sequence ID" value="KAJ3504380.1"/>
    <property type="molecule type" value="Genomic_DNA"/>
</dbReference>
<dbReference type="AlphaFoldDB" id="A0A9W8JVN0"/>
<accession>A0A9W8JVN0</accession>
<evidence type="ECO:0000313" key="2">
    <source>
        <dbReference type="Proteomes" id="UP001148786"/>
    </source>
</evidence>
<evidence type="ECO:0000313" key="1">
    <source>
        <dbReference type="EMBL" id="KAJ3504380.1"/>
    </source>
</evidence>